<reference evidence="2 3" key="1">
    <citation type="submission" date="2018-09" db="EMBL/GenBank/DDBJ databases">
        <title>Genome sequencing of Nocardioides immobilis CCTCC AB 2017083 for comparison to Nocardioides silvaticus.</title>
        <authorList>
            <person name="Li C."/>
            <person name="Wang G."/>
        </authorList>
    </citation>
    <scope>NUCLEOTIDE SEQUENCE [LARGE SCALE GENOMIC DNA]</scope>
    <source>
        <strain evidence="2 3">CCTCC AB 2017083</strain>
    </source>
</reference>
<gene>
    <name evidence="2" type="ORF">D0Z08_30665</name>
</gene>
<sequence length="50" mass="5574">MTLQEAAVYIAASVKTVRRRVASGELPAYVCGKRGLRVLREDLDNLMRPV</sequence>
<dbReference type="AlphaFoldDB" id="A0A417XSD0"/>
<evidence type="ECO:0000313" key="3">
    <source>
        <dbReference type="Proteomes" id="UP000283644"/>
    </source>
</evidence>
<comment type="caution">
    <text evidence="2">The sequence shown here is derived from an EMBL/GenBank/DDBJ whole genome shotgun (WGS) entry which is preliminary data.</text>
</comment>
<organism evidence="2 3">
    <name type="scientific">Nocardioides immobilis</name>
    <dbReference type="NCBI Taxonomy" id="2049295"/>
    <lineage>
        <taxon>Bacteria</taxon>
        <taxon>Bacillati</taxon>
        <taxon>Actinomycetota</taxon>
        <taxon>Actinomycetes</taxon>
        <taxon>Propionibacteriales</taxon>
        <taxon>Nocardioidaceae</taxon>
        <taxon>Nocardioides</taxon>
    </lineage>
</organism>
<evidence type="ECO:0000313" key="2">
    <source>
        <dbReference type="EMBL" id="RHW23263.1"/>
    </source>
</evidence>
<dbReference type="NCBIfam" id="TIGR01764">
    <property type="entry name" value="excise"/>
    <property type="match status" value="1"/>
</dbReference>
<dbReference type="OrthoDB" id="4870800at2"/>
<accession>A0A417XSD0</accession>
<dbReference type="EMBL" id="QXGH01000052">
    <property type="protein sequence ID" value="RHW23263.1"/>
    <property type="molecule type" value="Genomic_DNA"/>
</dbReference>
<dbReference type="GO" id="GO:0003677">
    <property type="term" value="F:DNA binding"/>
    <property type="evidence" value="ECO:0007669"/>
    <property type="project" value="UniProtKB-KW"/>
</dbReference>
<dbReference type="InterPro" id="IPR010093">
    <property type="entry name" value="SinI_DNA-bd"/>
</dbReference>
<proteinExistence type="predicted"/>
<protein>
    <submittedName>
        <fullName evidence="2">DNA-binding protein</fullName>
    </submittedName>
</protein>
<dbReference type="Proteomes" id="UP000283644">
    <property type="component" value="Unassembled WGS sequence"/>
</dbReference>
<keyword evidence="2" id="KW-0238">DNA-binding</keyword>
<name>A0A417XSD0_9ACTN</name>
<keyword evidence="3" id="KW-1185">Reference proteome</keyword>
<evidence type="ECO:0000259" key="1">
    <source>
        <dbReference type="Pfam" id="PF12728"/>
    </source>
</evidence>
<dbReference type="Pfam" id="PF12728">
    <property type="entry name" value="HTH_17"/>
    <property type="match status" value="1"/>
</dbReference>
<feature type="domain" description="Helix-turn-helix" evidence="1">
    <location>
        <begin position="1"/>
        <end position="48"/>
    </location>
</feature>
<dbReference type="InterPro" id="IPR041657">
    <property type="entry name" value="HTH_17"/>
</dbReference>